<dbReference type="Gene3D" id="3.30.40.10">
    <property type="entry name" value="Zinc/RING finger domain, C3HC4 (zinc finger)"/>
    <property type="match status" value="1"/>
</dbReference>
<keyword evidence="3" id="KW-0808">Transferase</keyword>
<keyword evidence="6" id="KW-0833">Ubl conjugation pathway</keyword>
<evidence type="ECO:0000256" key="3">
    <source>
        <dbReference type="ARBA" id="ARBA00022679"/>
    </source>
</evidence>
<dbReference type="EMBL" id="JAAARO010000013">
    <property type="protein sequence ID" value="KAF5737568.1"/>
    <property type="molecule type" value="Genomic_DNA"/>
</dbReference>
<evidence type="ECO:0000313" key="12">
    <source>
        <dbReference type="Proteomes" id="UP000593562"/>
    </source>
</evidence>
<dbReference type="EC" id="2.3.2.27" evidence="2"/>
<gene>
    <name evidence="11" type="ORF">HS088_TW13G00453</name>
</gene>
<reference evidence="11 12" key="1">
    <citation type="journal article" date="2020" name="Nat. Commun.">
        <title>Genome of Tripterygium wilfordii and identification of cytochrome P450 involved in triptolide biosynthesis.</title>
        <authorList>
            <person name="Tu L."/>
            <person name="Su P."/>
            <person name="Zhang Z."/>
            <person name="Gao L."/>
            <person name="Wang J."/>
            <person name="Hu T."/>
            <person name="Zhou J."/>
            <person name="Zhang Y."/>
            <person name="Zhao Y."/>
            <person name="Liu Y."/>
            <person name="Song Y."/>
            <person name="Tong Y."/>
            <person name="Lu Y."/>
            <person name="Yang J."/>
            <person name="Xu C."/>
            <person name="Jia M."/>
            <person name="Peters R.J."/>
            <person name="Huang L."/>
            <person name="Gao W."/>
        </authorList>
    </citation>
    <scope>NUCLEOTIDE SEQUENCE [LARGE SCALE GENOMIC DNA]</scope>
    <source>
        <strain evidence="12">cv. XIE 37</strain>
        <tissue evidence="11">Leaf</tissue>
    </source>
</reference>
<dbReference type="Pfam" id="PF13639">
    <property type="entry name" value="zf-RING_2"/>
    <property type="match status" value="1"/>
</dbReference>
<accession>A0A7J7CU95</accession>
<dbReference type="InterPro" id="IPR045191">
    <property type="entry name" value="MBR1/2-like"/>
</dbReference>
<sequence length="542" mass="59693">MGHRHPFTAAAQMFEGEDDHTWNHMHMERPYMNLAQNGFFNPIESTNVDAVPFSSHWNPALMSNMYNSLSHNEVSHHQPNPPGSSYNPFVHLPPGGAFCMVPEDYVHHASSSNVDQQTFHGAEGSFVDLTMGNGRVPHKRKSPGIPDTRERGSRNGCYSAGSSSNHNLSSEWQSWTPNLDSQQMPREHISMNPSYRGNGLSVRSDCSMRNVRSRPALDLESNHAGTYLSSIPPPSSYPTNCPNDYSSSSLDFFGETSSTLTRDLSQVSSVHGRNLVSDTGGNHETNHFHLGDSASNPSPEIGGYHHDYVLGRHAINSQSFNGASTNSVRGVRSSYSQRSGPALRPSSSGLRLGHVAPSDEGLQLFAERYSAGHSRPLPSIPWHGSDRIGRSRASNERYRLLSDETSLRDQLSSEAFMIVERSALYGSRNAFDHRRDMSLDVDNMSYEELLALGERIGTVSTGLSEGAVVKCLAETIHFSSGQFQNRGSCAICLEEYKDMEDVGSLKNCGHDYHAICIKKWLSIKNLCPICKASALDDDSKGK</sequence>
<evidence type="ECO:0000256" key="7">
    <source>
        <dbReference type="ARBA" id="ARBA00022833"/>
    </source>
</evidence>
<evidence type="ECO:0000256" key="8">
    <source>
        <dbReference type="PROSITE-ProRule" id="PRU00175"/>
    </source>
</evidence>
<evidence type="ECO:0000256" key="4">
    <source>
        <dbReference type="ARBA" id="ARBA00022723"/>
    </source>
</evidence>
<dbReference type="Proteomes" id="UP000593562">
    <property type="component" value="Unassembled WGS sequence"/>
</dbReference>
<keyword evidence="7" id="KW-0862">Zinc</keyword>
<keyword evidence="4" id="KW-0479">Metal-binding</keyword>
<feature type="region of interest" description="Disordered" evidence="9">
    <location>
        <begin position="321"/>
        <end position="349"/>
    </location>
</feature>
<keyword evidence="5 8" id="KW-0863">Zinc-finger</keyword>
<dbReference type="InterPro" id="IPR013083">
    <property type="entry name" value="Znf_RING/FYVE/PHD"/>
</dbReference>
<dbReference type="PROSITE" id="PS50089">
    <property type="entry name" value="ZF_RING_2"/>
    <property type="match status" value="1"/>
</dbReference>
<dbReference type="PANTHER" id="PTHR22937:SF174">
    <property type="entry name" value="RING-TYPE E3 UBIQUITIN TRANSFERASE"/>
    <property type="match status" value="1"/>
</dbReference>
<organism evidence="11 12">
    <name type="scientific">Tripterygium wilfordii</name>
    <name type="common">Thunder God vine</name>
    <dbReference type="NCBI Taxonomy" id="458696"/>
    <lineage>
        <taxon>Eukaryota</taxon>
        <taxon>Viridiplantae</taxon>
        <taxon>Streptophyta</taxon>
        <taxon>Embryophyta</taxon>
        <taxon>Tracheophyta</taxon>
        <taxon>Spermatophyta</taxon>
        <taxon>Magnoliopsida</taxon>
        <taxon>eudicotyledons</taxon>
        <taxon>Gunneridae</taxon>
        <taxon>Pentapetalae</taxon>
        <taxon>rosids</taxon>
        <taxon>fabids</taxon>
        <taxon>Celastrales</taxon>
        <taxon>Celastraceae</taxon>
        <taxon>Tripterygium</taxon>
    </lineage>
</organism>
<dbReference type="SMART" id="SM00184">
    <property type="entry name" value="RING"/>
    <property type="match status" value="1"/>
</dbReference>
<feature type="domain" description="RING-type" evidence="10">
    <location>
        <begin position="489"/>
        <end position="531"/>
    </location>
</feature>
<dbReference type="InterPro" id="IPR001841">
    <property type="entry name" value="Znf_RING"/>
</dbReference>
<feature type="compositionally biased region" description="Low complexity" evidence="9">
    <location>
        <begin position="159"/>
        <end position="172"/>
    </location>
</feature>
<dbReference type="GO" id="GO:0008270">
    <property type="term" value="F:zinc ion binding"/>
    <property type="evidence" value="ECO:0007669"/>
    <property type="project" value="UniProtKB-KW"/>
</dbReference>
<comment type="caution">
    <text evidence="11">The sequence shown here is derived from an EMBL/GenBank/DDBJ whole genome shotgun (WGS) entry which is preliminary data.</text>
</comment>
<dbReference type="FunCoup" id="A0A7J7CU95">
    <property type="interactions" value="1446"/>
</dbReference>
<evidence type="ECO:0000256" key="9">
    <source>
        <dbReference type="SAM" id="MobiDB-lite"/>
    </source>
</evidence>
<keyword evidence="12" id="KW-1185">Reference proteome</keyword>
<evidence type="ECO:0000256" key="5">
    <source>
        <dbReference type="ARBA" id="ARBA00022771"/>
    </source>
</evidence>
<dbReference type="AlphaFoldDB" id="A0A7J7CU95"/>
<evidence type="ECO:0000256" key="1">
    <source>
        <dbReference type="ARBA" id="ARBA00000900"/>
    </source>
</evidence>
<dbReference type="SUPFAM" id="SSF57850">
    <property type="entry name" value="RING/U-box"/>
    <property type="match status" value="1"/>
</dbReference>
<evidence type="ECO:0000256" key="2">
    <source>
        <dbReference type="ARBA" id="ARBA00012483"/>
    </source>
</evidence>
<feature type="region of interest" description="Disordered" evidence="9">
    <location>
        <begin position="280"/>
        <end position="301"/>
    </location>
</feature>
<protein>
    <recommendedName>
        <fullName evidence="2">RING-type E3 ubiquitin transferase</fullName>
        <ecNumber evidence="2">2.3.2.27</ecNumber>
    </recommendedName>
</protein>
<dbReference type="PANTHER" id="PTHR22937">
    <property type="entry name" value="E3 UBIQUITIN-PROTEIN LIGASE RNF165"/>
    <property type="match status" value="1"/>
</dbReference>
<feature type="region of interest" description="Disordered" evidence="9">
    <location>
        <begin position="130"/>
        <end position="172"/>
    </location>
</feature>
<dbReference type="OrthoDB" id="8062037at2759"/>
<proteinExistence type="predicted"/>
<evidence type="ECO:0000256" key="6">
    <source>
        <dbReference type="ARBA" id="ARBA00022786"/>
    </source>
</evidence>
<name>A0A7J7CU95_TRIWF</name>
<dbReference type="FunFam" id="3.30.40.10:FF:000538">
    <property type="entry name" value="E3 ubiquitin-protein ligase MBR2 isoform A"/>
    <property type="match status" value="1"/>
</dbReference>
<evidence type="ECO:0000259" key="10">
    <source>
        <dbReference type="PROSITE" id="PS50089"/>
    </source>
</evidence>
<dbReference type="CDD" id="cd16469">
    <property type="entry name" value="RING-H2_RNF24-like"/>
    <property type="match status" value="1"/>
</dbReference>
<dbReference type="InParanoid" id="A0A7J7CU95"/>
<comment type="catalytic activity">
    <reaction evidence="1">
        <text>S-ubiquitinyl-[E2 ubiquitin-conjugating enzyme]-L-cysteine + [acceptor protein]-L-lysine = [E2 ubiquitin-conjugating enzyme]-L-cysteine + N(6)-ubiquitinyl-[acceptor protein]-L-lysine.</text>
        <dbReference type="EC" id="2.3.2.27"/>
    </reaction>
</comment>
<dbReference type="GO" id="GO:0061630">
    <property type="term" value="F:ubiquitin protein ligase activity"/>
    <property type="evidence" value="ECO:0007669"/>
    <property type="project" value="UniProtKB-EC"/>
</dbReference>
<evidence type="ECO:0000313" key="11">
    <source>
        <dbReference type="EMBL" id="KAF5737568.1"/>
    </source>
</evidence>